<feature type="region of interest" description="Disordered" evidence="9">
    <location>
        <begin position="1"/>
        <end position="22"/>
    </location>
</feature>
<evidence type="ECO:0000256" key="5">
    <source>
        <dbReference type="ARBA" id="ARBA00022917"/>
    </source>
</evidence>
<accession>A0A7S1FW16</accession>
<evidence type="ECO:0000256" key="8">
    <source>
        <dbReference type="ARBA" id="ARBA00046432"/>
    </source>
</evidence>
<comment type="subunit">
    <text evidence="8">Component of the translation initiation factor 2B (eIF2B) complex which is a heterodecamer of two sets of five different subunits: alpha, beta, gamma, delta and epsilon. Subunits alpha, beta and delta comprise a regulatory subcomplex and subunits epsilon and gamma comprise a catalytic subcomplex. Within the complex, the hexameric regulatory complex resides at the center, with the two heterodimeric catalytic subcomplexes bound on opposite sides.</text>
</comment>
<dbReference type="GO" id="GO:0005829">
    <property type="term" value="C:cytosol"/>
    <property type="evidence" value="ECO:0007669"/>
    <property type="project" value="UniProtKB-SubCell"/>
</dbReference>
<dbReference type="GO" id="GO:0003743">
    <property type="term" value="F:translation initiation factor activity"/>
    <property type="evidence" value="ECO:0007669"/>
    <property type="project" value="UniProtKB-KW"/>
</dbReference>
<reference evidence="11" key="1">
    <citation type="submission" date="2021-01" db="EMBL/GenBank/DDBJ databases">
        <authorList>
            <person name="Corre E."/>
            <person name="Pelletier E."/>
            <person name="Niang G."/>
            <person name="Scheremetjew M."/>
            <person name="Finn R."/>
            <person name="Kale V."/>
            <person name="Holt S."/>
            <person name="Cochrane G."/>
            <person name="Meng A."/>
            <person name="Brown T."/>
            <person name="Cohen L."/>
        </authorList>
    </citation>
    <scope>NUCLEOTIDE SEQUENCE</scope>
    <source>
        <strain evidence="11">308</strain>
    </source>
</reference>
<evidence type="ECO:0000256" key="7">
    <source>
        <dbReference type="ARBA" id="ARBA00044229"/>
    </source>
</evidence>
<dbReference type="SUPFAM" id="SSF53448">
    <property type="entry name" value="Nucleotide-diphospho-sugar transferases"/>
    <property type="match status" value="1"/>
</dbReference>
<dbReference type="GO" id="GO:0005085">
    <property type="term" value="F:guanyl-nucleotide exchange factor activity"/>
    <property type="evidence" value="ECO:0007669"/>
    <property type="project" value="TreeGrafter"/>
</dbReference>
<proteinExistence type="inferred from homology"/>
<sequence length="559" mass="59803">MTSPSADATPTPDACSNVPYGSSLPSPPPVEYAAIILASTYGERLFPLTDDADATNADDDDVRQRRRRLPKHLLPLANGTVLDRLLLSLSFAGYGYIILLEISETAVDAPSQRTVAPDAPASCPMVVRTVPLSPDVTSGSADALRLLISGGHLHPKSHAMVLTGDLVVMCPGTLRAAAEAHREARMQYPCRGDVACTMLLSDVGREDEDGAPLKESAKQKKGWLSREDEEIDYTGLSSLPPSSSVATYPHSPLPHRRVLLKRPLLEVEEDIHFDGTLPKLSIPFVSALLPSSAGGGLSIRTDLHDVHVYVLSNWALGALNSYRWRHMTSLQGEYVPMLVRRQGRGVAAVVPDPKSNGDGGESMSGGGRSVDSSRVGSRDGKEEEDETAFVVSAVVVPRGLRLLMRACTVPAYLFACREVVSQTIQTPSDLLADTNLLNFPAIKSIFRPPPSSFDTAVFYIRQKDNTLIAKSANIGEKVILKSTTVGHQVKVGSHCKLNNVVVMEDVSMGDKCTIQNSVLGAGAELGDGCSLNDCAVASGVIVPARTKMKGEGVTAEMFQ</sequence>
<dbReference type="GO" id="GO:0005851">
    <property type="term" value="C:eukaryotic translation initiation factor 2B complex"/>
    <property type="evidence" value="ECO:0007669"/>
    <property type="project" value="TreeGrafter"/>
</dbReference>
<evidence type="ECO:0000256" key="2">
    <source>
        <dbReference type="ARBA" id="ARBA00007878"/>
    </source>
</evidence>
<evidence type="ECO:0000256" key="1">
    <source>
        <dbReference type="ARBA" id="ARBA00004514"/>
    </source>
</evidence>
<dbReference type="EMBL" id="HBFR01028072">
    <property type="protein sequence ID" value="CAD8893138.1"/>
    <property type="molecule type" value="Transcribed_RNA"/>
</dbReference>
<comment type="similarity">
    <text evidence="2">Belongs to the eIF-2B gamma/epsilon subunits family.</text>
</comment>
<comment type="subcellular location">
    <subcellularLocation>
        <location evidence="1">Cytoplasm</location>
        <location evidence="1">Cytosol</location>
    </subcellularLocation>
</comment>
<dbReference type="InterPro" id="IPR056729">
    <property type="entry name" value="GMPPB_C"/>
</dbReference>
<gene>
    <name evidence="11" type="ORF">CHYS00102_LOCUS20347</name>
</gene>
<dbReference type="Gene3D" id="2.160.10.10">
    <property type="entry name" value="Hexapeptide repeat proteins"/>
    <property type="match status" value="1"/>
</dbReference>
<feature type="region of interest" description="Disordered" evidence="9">
    <location>
        <begin position="206"/>
        <end position="226"/>
    </location>
</feature>
<dbReference type="GO" id="GO:0002183">
    <property type="term" value="P:cytoplasmic translational initiation"/>
    <property type="evidence" value="ECO:0007669"/>
    <property type="project" value="TreeGrafter"/>
</dbReference>
<dbReference type="Gene3D" id="3.90.550.10">
    <property type="entry name" value="Spore Coat Polysaccharide Biosynthesis Protein SpsA, Chain A"/>
    <property type="match status" value="1"/>
</dbReference>
<dbReference type="Pfam" id="PF25087">
    <property type="entry name" value="GMPPB_C"/>
    <property type="match status" value="1"/>
</dbReference>
<keyword evidence="5" id="KW-0648">Protein biosynthesis</keyword>
<dbReference type="InterPro" id="IPR051960">
    <property type="entry name" value="eIF2B_gamma"/>
</dbReference>
<organism evidence="11">
    <name type="scientific">Corethron hystrix</name>
    <dbReference type="NCBI Taxonomy" id="216773"/>
    <lineage>
        <taxon>Eukaryota</taxon>
        <taxon>Sar</taxon>
        <taxon>Stramenopiles</taxon>
        <taxon>Ochrophyta</taxon>
        <taxon>Bacillariophyta</taxon>
        <taxon>Coscinodiscophyceae</taxon>
        <taxon>Corethrophycidae</taxon>
        <taxon>Corethrales</taxon>
        <taxon>Corethraceae</taxon>
        <taxon>Corethron</taxon>
    </lineage>
</organism>
<dbReference type="SUPFAM" id="SSF51161">
    <property type="entry name" value="Trimeric LpxA-like enzymes"/>
    <property type="match status" value="1"/>
</dbReference>
<dbReference type="PANTHER" id="PTHR45989:SF1">
    <property type="entry name" value="TRANSLATION INITIATION FACTOR EIF-2B SUBUNIT GAMMA"/>
    <property type="match status" value="1"/>
</dbReference>
<feature type="region of interest" description="Disordered" evidence="9">
    <location>
        <begin position="348"/>
        <end position="382"/>
    </location>
</feature>
<evidence type="ECO:0000259" key="10">
    <source>
        <dbReference type="Pfam" id="PF25087"/>
    </source>
</evidence>
<feature type="compositionally biased region" description="Gly residues" evidence="9">
    <location>
        <begin position="357"/>
        <end position="368"/>
    </location>
</feature>
<keyword evidence="3" id="KW-0963">Cytoplasm</keyword>
<evidence type="ECO:0000256" key="3">
    <source>
        <dbReference type="ARBA" id="ARBA00022490"/>
    </source>
</evidence>
<name>A0A7S1FW16_9STRA</name>
<keyword evidence="4" id="KW-0396">Initiation factor</keyword>
<dbReference type="InterPro" id="IPR029044">
    <property type="entry name" value="Nucleotide-diphossugar_trans"/>
</dbReference>
<feature type="domain" description="Mannose-1-phosphate guanyltransferase C-terminal" evidence="10">
    <location>
        <begin position="464"/>
        <end position="542"/>
    </location>
</feature>
<dbReference type="PANTHER" id="PTHR45989">
    <property type="entry name" value="TRANSLATION INITIATION FACTOR EIF-2B SUBUNIT GAMMA"/>
    <property type="match status" value="1"/>
</dbReference>
<evidence type="ECO:0000256" key="9">
    <source>
        <dbReference type="SAM" id="MobiDB-lite"/>
    </source>
</evidence>
<evidence type="ECO:0000256" key="4">
    <source>
        <dbReference type="ARBA" id="ARBA00022540"/>
    </source>
</evidence>
<evidence type="ECO:0000313" key="11">
    <source>
        <dbReference type="EMBL" id="CAD8893138.1"/>
    </source>
</evidence>
<dbReference type="AlphaFoldDB" id="A0A7S1FW16"/>
<evidence type="ECO:0000256" key="6">
    <source>
        <dbReference type="ARBA" id="ARBA00044196"/>
    </source>
</evidence>
<dbReference type="InterPro" id="IPR011004">
    <property type="entry name" value="Trimer_LpxA-like_sf"/>
</dbReference>
<protein>
    <recommendedName>
        <fullName evidence="6">Translation initiation factor eIF2B subunit gamma</fullName>
    </recommendedName>
    <alternativeName>
        <fullName evidence="7">eIF2B GDP-GTP exchange factor subunit gamma</fullName>
    </alternativeName>
</protein>